<feature type="non-terminal residue" evidence="1">
    <location>
        <position position="75"/>
    </location>
</feature>
<gene>
    <name evidence="1" type="ORF">TBRA_LOCUS2743</name>
</gene>
<keyword evidence="2" id="KW-1185">Reference proteome</keyword>
<proteinExistence type="predicted"/>
<sequence>MTRTWTGGVHCWWTGDRRKMQNVAACRQHVRWPAAPFDDCLDRTSTEVVASINIVSTTLTPRGLQKRSFDPIYQH</sequence>
<protein>
    <submittedName>
        <fullName evidence="1">Uncharacterized protein</fullName>
    </submittedName>
</protein>
<name>A0A6H5I0N3_9HYME</name>
<organism evidence="1 2">
    <name type="scientific">Trichogramma brassicae</name>
    <dbReference type="NCBI Taxonomy" id="86971"/>
    <lineage>
        <taxon>Eukaryota</taxon>
        <taxon>Metazoa</taxon>
        <taxon>Ecdysozoa</taxon>
        <taxon>Arthropoda</taxon>
        <taxon>Hexapoda</taxon>
        <taxon>Insecta</taxon>
        <taxon>Pterygota</taxon>
        <taxon>Neoptera</taxon>
        <taxon>Endopterygota</taxon>
        <taxon>Hymenoptera</taxon>
        <taxon>Apocrita</taxon>
        <taxon>Proctotrupomorpha</taxon>
        <taxon>Chalcidoidea</taxon>
        <taxon>Trichogrammatidae</taxon>
        <taxon>Trichogramma</taxon>
    </lineage>
</organism>
<dbReference type="EMBL" id="CADCXV010000537">
    <property type="protein sequence ID" value="CAB0030751.1"/>
    <property type="molecule type" value="Genomic_DNA"/>
</dbReference>
<dbReference type="AlphaFoldDB" id="A0A6H5I0N3"/>
<accession>A0A6H5I0N3</accession>
<feature type="non-terminal residue" evidence="1">
    <location>
        <position position="1"/>
    </location>
</feature>
<evidence type="ECO:0000313" key="1">
    <source>
        <dbReference type="EMBL" id="CAB0030751.1"/>
    </source>
</evidence>
<evidence type="ECO:0000313" key="2">
    <source>
        <dbReference type="Proteomes" id="UP000479190"/>
    </source>
</evidence>
<reference evidence="1 2" key="1">
    <citation type="submission" date="2020-02" db="EMBL/GenBank/DDBJ databases">
        <authorList>
            <person name="Ferguson B K."/>
        </authorList>
    </citation>
    <scope>NUCLEOTIDE SEQUENCE [LARGE SCALE GENOMIC DNA]</scope>
</reference>
<dbReference type="Proteomes" id="UP000479190">
    <property type="component" value="Unassembled WGS sequence"/>
</dbReference>